<gene>
    <name evidence="12" type="ORF">DCBHLPFO_00483</name>
</gene>
<evidence type="ECO:0000256" key="1">
    <source>
        <dbReference type="ARBA" id="ARBA00004726"/>
    </source>
</evidence>
<evidence type="ECO:0000256" key="4">
    <source>
        <dbReference type="ARBA" id="ARBA00022643"/>
    </source>
</evidence>
<keyword evidence="7" id="KW-0547">Nucleotide-binding</keyword>
<dbReference type="Pfam" id="PF06574">
    <property type="entry name" value="FAD_syn"/>
    <property type="match status" value="1"/>
</dbReference>
<evidence type="ECO:0000256" key="10">
    <source>
        <dbReference type="ARBA" id="ARBA00049494"/>
    </source>
</evidence>
<keyword evidence="3" id="KW-0285">Flavoprotein</keyword>
<reference evidence="12" key="1">
    <citation type="submission" date="2022-11" db="EMBL/GenBank/DDBJ databases">
        <title>Draft genome of Mycoplasma arginini isolated from fly.</title>
        <authorList>
            <person name="Severgnini M."/>
            <person name="Gioia G."/>
            <person name="Cremonesi P."/>
            <person name="Moroni P."/>
            <person name="Addis M.F."/>
            <person name="Castiglioni B."/>
        </authorList>
    </citation>
    <scope>NUCLEOTIDE SEQUENCE</scope>
    <source>
        <strain evidence="12">QMP CG1-1632</strain>
    </source>
</reference>
<evidence type="ECO:0000256" key="5">
    <source>
        <dbReference type="ARBA" id="ARBA00022679"/>
    </source>
</evidence>
<keyword evidence="4" id="KW-0288">FMN</keyword>
<dbReference type="EMBL" id="JAPFAR010000002">
    <property type="protein sequence ID" value="MDI3349365.1"/>
    <property type="molecule type" value="Genomic_DNA"/>
</dbReference>
<dbReference type="GO" id="GO:0009231">
    <property type="term" value="P:riboflavin biosynthetic process"/>
    <property type="evidence" value="ECO:0007669"/>
    <property type="project" value="InterPro"/>
</dbReference>
<evidence type="ECO:0000256" key="2">
    <source>
        <dbReference type="ARBA" id="ARBA00012393"/>
    </source>
</evidence>
<comment type="caution">
    <text evidence="12">The sequence shown here is derived from an EMBL/GenBank/DDBJ whole genome shotgun (WGS) entry which is preliminary data.</text>
</comment>
<organism evidence="12 13">
    <name type="scientific">Mycoplasmopsis arginini</name>
    <name type="common">Mycoplasma arginini</name>
    <dbReference type="NCBI Taxonomy" id="2094"/>
    <lineage>
        <taxon>Bacteria</taxon>
        <taxon>Bacillati</taxon>
        <taxon>Mycoplasmatota</taxon>
        <taxon>Mycoplasmoidales</taxon>
        <taxon>Metamycoplasmataceae</taxon>
        <taxon>Mycoplasmopsis</taxon>
    </lineage>
</organism>
<dbReference type="Gene3D" id="3.40.50.620">
    <property type="entry name" value="HUPs"/>
    <property type="match status" value="1"/>
</dbReference>
<dbReference type="NCBIfam" id="NF045965">
    <property type="entry name" value="RibF_rel"/>
    <property type="match status" value="1"/>
</dbReference>
<evidence type="ECO:0000256" key="3">
    <source>
        <dbReference type="ARBA" id="ARBA00022630"/>
    </source>
</evidence>
<evidence type="ECO:0000313" key="13">
    <source>
        <dbReference type="Proteomes" id="UP001162175"/>
    </source>
</evidence>
<evidence type="ECO:0000256" key="6">
    <source>
        <dbReference type="ARBA" id="ARBA00022695"/>
    </source>
</evidence>
<dbReference type="GO" id="GO:0003919">
    <property type="term" value="F:FMN adenylyltransferase activity"/>
    <property type="evidence" value="ECO:0007669"/>
    <property type="project" value="UniProtKB-EC"/>
</dbReference>
<protein>
    <recommendedName>
        <fullName evidence="2">FAD synthase</fullName>
        <ecNumber evidence="2">2.7.7.2</ecNumber>
    </recommendedName>
</protein>
<dbReference type="InterPro" id="IPR015864">
    <property type="entry name" value="FAD_synthase"/>
</dbReference>
<sequence length="284" mass="33431">MKIFEWNFKENFEIKEDLIMVLGSFETLHLGHYELIKIAKDIKISNPQTKLAIMIFNNTYKGALGLDKKAMQTQTRLYTLFNLGFDFVFLANINKENLNVSHEDFCKNLLLNKVKFVICGKDFKFGFRRLGNIEYLSKFFNVTVANERKIQKRKISSTLINELIEEGNIFAINNLLIEKYAFITNFNKFNFAFPNKIKKIKPGIYIANFVIDYIEYHGLIKISNDQNNENDNSAFLLDLEIIPSKYQDIFVELEALIRHINLDHENEIRDNDIELTKKWFINKN</sequence>
<evidence type="ECO:0000256" key="8">
    <source>
        <dbReference type="ARBA" id="ARBA00022827"/>
    </source>
</evidence>
<dbReference type="AlphaFoldDB" id="A0AA43QZG9"/>
<keyword evidence="6" id="KW-0548">Nucleotidyltransferase</keyword>
<comment type="catalytic activity">
    <reaction evidence="10">
        <text>FMN + ATP + H(+) = FAD + diphosphate</text>
        <dbReference type="Rhea" id="RHEA:17237"/>
        <dbReference type="ChEBI" id="CHEBI:15378"/>
        <dbReference type="ChEBI" id="CHEBI:30616"/>
        <dbReference type="ChEBI" id="CHEBI:33019"/>
        <dbReference type="ChEBI" id="CHEBI:57692"/>
        <dbReference type="ChEBI" id="CHEBI:58210"/>
        <dbReference type="EC" id="2.7.7.2"/>
    </reaction>
</comment>
<evidence type="ECO:0000313" key="12">
    <source>
        <dbReference type="EMBL" id="MDI3349365.1"/>
    </source>
</evidence>
<dbReference type="GO" id="GO:0005524">
    <property type="term" value="F:ATP binding"/>
    <property type="evidence" value="ECO:0007669"/>
    <property type="project" value="UniProtKB-KW"/>
</dbReference>
<comment type="pathway">
    <text evidence="1">Cofactor biosynthesis; FAD biosynthesis; FAD from FMN: step 1/1.</text>
</comment>
<dbReference type="Proteomes" id="UP001162175">
    <property type="component" value="Unassembled WGS sequence"/>
</dbReference>
<evidence type="ECO:0000256" key="9">
    <source>
        <dbReference type="ARBA" id="ARBA00022840"/>
    </source>
</evidence>
<dbReference type="RefSeq" id="WP_004414532.1">
    <property type="nucleotide sequence ID" value="NZ_JAPFAR010000002.1"/>
</dbReference>
<name>A0AA43QZG9_MYCAR</name>
<keyword evidence="9" id="KW-0067">ATP-binding</keyword>
<proteinExistence type="predicted"/>
<feature type="domain" description="FAD synthetase" evidence="11">
    <location>
        <begin position="14"/>
        <end position="158"/>
    </location>
</feature>
<keyword evidence="8" id="KW-0274">FAD</keyword>
<dbReference type="EC" id="2.7.7.2" evidence="2"/>
<dbReference type="NCBIfam" id="NF005518">
    <property type="entry name" value="PRK07143.1"/>
    <property type="match status" value="1"/>
</dbReference>
<evidence type="ECO:0000259" key="11">
    <source>
        <dbReference type="Pfam" id="PF06574"/>
    </source>
</evidence>
<accession>A0AA43QZG9</accession>
<dbReference type="InterPro" id="IPR014729">
    <property type="entry name" value="Rossmann-like_a/b/a_fold"/>
</dbReference>
<keyword evidence="5" id="KW-0808">Transferase</keyword>
<evidence type="ECO:0000256" key="7">
    <source>
        <dbReference type="ARBA" id="ARBA00022741"/>
    </source>
</evidence>
<dbReference type="SUPFAM" id="SSF52374">
    <property type="entry name" value="Nucleotidylyl transferase"/>
    <property type="match status" value="1"/>
</dbReference>